<dbReference type="CDD" id="cd04301">
    <property type="entry name" value="NAT_SF"/>
    <property type="match status" value="1"/>
</dbReference>
<keyword evidence="4" id="KW-1185">Reference proteome</keyword>
<evidence type="ECO:0000313" key="4">
    <source>
        <dbReference type="Proteomes" id="UP000247696"/>
    </source>
</evidence>
<feature type="region of interest" description="Disordered" evidence="1">
    <location>
        <begin position="185"/>
        <end position="213"/>
    </location>
</feature>
<dbReference type="EMBL" id="CP024988">
    <property type="protein sequence ID" value="AWT26444.1"/>
    <property type="molecule type" value="Genomic_DNA"/>
</dbReference>
<evidence type="ECO:0000313" key="3">
    <source>
        <dbReference type="EMBL" id="AWT26444.1"/>
    </source>
</evidence>
<dbReference type="KEGG" id="cpre:Csp1_16600"/>
<dbReference type="AlphaFoldDB" id="A0A2Z3YV34"/>
<evidence type="ECO:0000259" key="2">
    <source>
        <dbReference type="Pfam" id="PF00583"/>
    </source>
</evidence>
<dbReference type="Pfam" id="PF00583">
    <property type="entry name" value="Acetyltransf_1"/>
    <property type="match status" value="1"/>
</dbReference>
<proteinExistence type="predicted"/>
<reference evidence="4" key="1">
    <citation type="submission" date="2017-11" db="EMBL/GenBank/DDBJ databases">
        <title>Otitis media/interna in a cat caused by the recently described species Corynebacterium provencense.</title>
        <authorList>
            <person name="Kittl S."/>
            <person name="Brodard I."/>
            <person name="Rychener L."/>
            <person name="Jores J."/>
            <person name="Roosje P."/>
            <person name="Gobeli Brawand S."/>
        </authorList>
    </citation>
    <scope>NUCLEOTIDE SEQUENCE [LARGE SCALE GENOMIC DNA]</scope>
    <source>
        <strain evidence="4">17KM38</strain>
    </source>
</reference>
<dbReference type="SUPFAM" id="SSF55729">
    <property type="entry name" value="Acyl-CoA N-acyltransferases (Nat)"/>
    <property type="match status" value="1"/>
</dbReference>
<name>A0A2Z3YV34_9CORY</name>
<evidence type="ECO:0000256" key="1">
    <source>
        <dbReference type="SAM" id="MobiDB-lite"/>
    </source>
</evidence>
<dbReference type="OrthoDB" id="3692150at2"/>
<dbReference type="STRING" id="1737425.GCA_900049755_02587"/>
<dbReference type="Proteomes" id="UP000247696">
    <property type="component" value="Chromosome"/>
</dbReference>
<dbReference type="Gene3D" id="3.40.630.30">
    <property type="match status" value="1"/>
</dbReference>
<sequence length="213" mass="23187">MPTRTYLQRVDELVRLHLLAMGYGPATFGQRRNLWAANSTNPGFTASVAVEHATAQSPDPSAPDQKLVGVAYGFPGPPGSWWYREVHRGLRSAGLSPQDATDILSDYDEISEVHVLPGHQGHGIGHLLMDDLLSRLRCGTSLLSTPEVDDGTNAAWSLYRSLGFRDLLRGFHFTSDPRPFGILARDRRTGTPSPRDCAGAADQRTASCPRPGP</sequence>
<feature type="domain" description="N-acetyltransferase" evidence="2">
    <location>
        <begin position="100"/>
        <end position="164"/>
    </location>
</feature>
<protein>
    <recommendedName>
        <fullName evidence="2">N-acetyltransferase domain-containing protein</fullName>
    </recommendedName>
</protein>
<gene>
    <name evidence="3" type="ORF">Csp1_16600</name>
</gene>
<dbReference type="InterPro" id="IPR000182">
    <property type="entry name" value="GNAT_dom"/>
</dbReference>
<dbReference type="RefSeq" id="WP_066589002.1">
    <property type="nucleotide sequence ID" value="NZ_CABKVS010000002.1"/>
</dbReference>
<accession>A0A2Z3YV34</accession>
<dbReference type="InterPro" id="IPR016181">
    <property type="entry name" value="Acyl_CoA_acyltransferase"/>
</dbReference>
<organism evidence="3 4">
    <name type="scientific">Corynebacterium provencense</name>
    <dbReference type="NCBI Taxonomy" id="1737425"/>
    <lineage>
        <taxon>Bacteria</taxon>
        <taxon>Bacillati</taxon>
        <taxon>Actinomycetota</taxon>
        <taxon>Actinomycetes</taxon>
        <taxon>Mycobacteriales</taxon>
        <taxon>Corynebacteriaceae</taxon>
        <taxon>Corynebacterium</taxon>
    </lineage>
</organism>
<dbReference type="GO" id="GO:0016747">
    <property type="term" value="F:acyltransferase activity, transferring groups other than amino-acyl groups"/>
    <property type="evidence" value="ECO:0007669"/>
    <property type="project" value="InterPro"/>
</dbReference>